<sequence>MTQTVEKPMKRNSSAHHNHHSQHHGYSPTSTSISTSTTSRTTTRSDQFSNFEILFDTVSQDQLLAGIGGWMEDYDRTYGEVYPQEVDLNNNDKQGDKEN</sequence>
<feature type="region of interest" description="Disordered" evidence="1">
    <location>
        <begin position="1"/>
        <end position="44"/>
    </location>
</feature>
<dbReference type="Proteomes" id="UP000001312">
    <property type="component" value="Unassembled WGS sequence"/>
</dbReference>
<reference evidence="3" key="1">
    <citation type="journal article" date="2011" name="PLoS Genet.">
        <title>Genomic analysis of the necrotrophic fungal pathogens Sclerotinia sclerotiorum and Botrytis cinerea.</title>
        <authorList>
            <person name="Amselem J."/>
            <person name="Cuomo C.A."/>
            <person name="van Kan J.A."/>
            <person name="Viaud M."/>
            <person name="Benito E.P."/>
            <person name="Couloux A."/>
            <person name="Coutinho P.M."/>
            <person name="de Vries R.P."/>
            <person name="Dyer P.S."/>
            <person name="Fillinger S."/>
            <person name="Fournier E."/>
            <person name="Gout L."/>
            <person name="Hahn M."/>
            <person name="Kohn L."/>
            <person name="Lapalu N."/>
            <person name="Plummer K.M."/>
            <person name="Pradier J.M."/>
            <person name="Quevillon E."/>
            <person name="Sharon A."/>
            <person name="Simon A."/>
            <person name="ten Have A."/>
            <person name="Tudzynski B."/>
            <person name="Tudzynski P."/>
            <person name="Wincker P."/>
            <person name="Andrew M."/>
            <person name="Anthouard V."/>
            <person name="Beever R.E."/>
            <person name="Beffa R."/>
            <person name="Benoit I."/>
            <person name="Bouzid O."/>
            <person name="Brault B."/>
            <person name="Chen Z."/>
            <person name="Choquer M."/>
            <person name="Collemare J."/>
            <person name="Cotton P."/>
            <person name="Danchin E.G."/>
            <person name="Da Silva C."/>
            <person name="Gautier A."/>
            <person name="Giraud C."/>
            <person name="Giraud T."/>
            <person name="Gonzalez C."/>
            <person name="Grossetete S."/>
            <person name="Guldener U."/>
            <person name="Henrissat B."/>
            <person name="Howlett B.J."/>
            <person name="Kodira C."/>
            <person name="Kretschmer M."/>
            <person name="Lappartient A."/>
            <person name="Leroch M."/>
            <person name="Levis C."/>
            <person name="Mauceli E."/>
            <person name="Neuveglise C."/>
            <person name="Oeser B."/>
            <person name="Pearson M."/>
            <person name="Poulain J."/>
            <person name="Poussereau N."/>
            <person name="Quesneville H."/>
            <person name="Rascle C."/>
            <person name="Schumacher J."/>
            <person name="Segurens B."/>
            <person name="Sexton A."/>
            <person name="Silva E."/>
            <person name="Sirven C."/>
            <person name="Soanes D.M."/>
            <person name="Talbot N.J."/>
            <person name="Templeton M."/>
            <person name="Yandava C."/>
            <person name="Yarden O."/>
            <person name="Zeng Q."/>
            <person name="Rollins J.A."/>
            <person name="Lebrun M.H."/>
            <person name="Dickman M."/>
        </authorList>
    </citation>
    <scope>NUCLEOTIDE SEQUENCE [LARGE SCALE GENOMIC DNA]</scope>
    <source>
        <strain evidence="3">ATCC 18683 / 1980 / Ss-1</strain>
    </source>
</reference>
<feature type="compositionally biased region" description="Low complexity" evidence="1">
    <location>
        <begin position="24"/>
        <end position="44"/>
    </location>
</feature>
<evidence type="ECO:0000313" key="2">
    <source>
        <dbReference type="EMBL" id="EDN99576.1"/>
    </source>
</evidence>
<gene>
    <name evidence="2" type="ORF">SS1G_02431</name>
</gene>
<feature type="compositionally biased region" description="Basic residues" evidence="1">
    <location>
        <begin position="13"/>
        <end position="23"/>
    </location>
</feature>
<dbReference type="EMBL" id="CH476623">
    <property type="protein sequence ID" value="EDN99576.1"/>
    <property type="molecule type" value="Genomic_DNA"/>
</dbReference>
<dbReference type="HOGENOM" id="CLU_2321757_0_0_1"/>
<organism evidence="2 3">
    <name type="scientific">Sclerotinia sclerotiorum (strain ATCC 18683 / 1980 / Ss-1)</name>
    <name type="common">White mold</name>
    <name type="synonym">Whetzelinia sclerotiorum</name>
    <dbReference type="NCBI Taxonomy" id="665079"/>
    <lineage>
        <taxon>Eukaryota</taxon>
        <taxon>Fungi</taxon>
        <taxon>Dikarya</taxon>
        <taxon>Ascomycota</taxon>
        <taxon>Pezizomycotina</taxon>
        <taxon>Leotiomycetes</taxon>
        <taxon>Helotiales</taxon>
        <taxon>Sclerotiniaceae</taxon>
        <taxon>Sclerotinia</taxon>
    </lineage>
</organism>
<dbReference type="KEGG" id="ssl:SS1G_02431"/>
<proteinExistence type="predicted"/>
<accession>A7EAU8</accession>
<dbReference type="RefSeq" id="XP_001596214.1">
    <property type="nucleotide sequence ID" value="XM_001596164.1"/>
</dbReference>
<name>A7EAU8_SCLS1</name>
<evidence type="ECO:0000256" key="1">
    <source>
        <dbReference type="SAM" id="MobiDB-lite"/>
    </source>
</evidence>
<dbReference type="InParanoid" id="A7EAU8"/>
<dbReference type="GeneID" id="5492510"/>
<protein>
    <submittedName>
        <fullName evidence="2">Uncharacterized protein</fullName>
    </submittedName>
</protein>
<keyword evidence="3" id="KW-1185">Reference proteome</keyword>
<dbReference type="AlphaFoldDB" id="A7EAU8"/>
<evidence type="ECO:0000313" key="3">
    <source>
        <dbReference type="Proteomes" id="UP000001312"/>
    </source>
</evidence>